<proteinExistence type="predicted"/>
<gene>
    <name evidence="1" type="ORF">DM484_15405</name>
</gene>
<comment type="caution">
    <text evidence="1">The sequence shown here is derived from an EMBL/GenBank/DDBJ whole genome shotgun (WGS) entry which is preliminary data.</text>
</comment>
<name>A0A2W4SWK5_9GAMM</name>
<dbReference type="EMBL" id="QJPH01000346">
    <property type="protein sequence ID" value="PZN77004.1"/>
    <property type="molecule type" value="Genomic_DNA"/>
</dbReference>
<dbReference type="Proteomes" id="UP000249396">
    <property type="component" value="Unassembled WGS sequence"/>
</dbReference>
<sequence length="207" mass="23221">MGMFDSLYIELDGREQEIQTKRFDCGLGTYRLGDWIAGSLPGVRVYFDRLWLDGTGKQVYSADAGCARKTTVFVVLAQGVFVDYHIHEGEMEAEAIESVLLELRERWNDSARLLGFLVETLRTQQQRIASLKHQLNRVQSIIASTRCLQAGETLGGRLGLLYEEDKKLAAGEDPLEVIAWVLSDEARSGWFSGGGGIQMDPLDEYRL</sequence>
<evidence type="ECO:0000313" key="2">
    <source>
        <dbReference type="Proteomes" id="UP000249396"/>
    </source>
</evidence>
<organism evidence="1 2">
    <name type="scientific">Candidatus Methylumidiphilus alinenensis</name>
    <dbReference type="NCBI Taxonomy" id="2202197"/>
    <lineage>
        <taxon>Bacteria</taxon>
        <taxon>Pseudomonadati</taxon>
        <taxon>Pseudomonadota</taxon>
        <taxon>Gammaproteobacteria</taxon>
        <taxon>Methylococcales</taxon>
        <taxon>Candidatus Methylumidiphilus</taxon>
    </lineage>
</organism>
<reference evidence="1 2" key="1">
    <citation type="journal article" date="2018" name="Aquat. Microb. Ecol.">
        <title>Gammaproteobacterial methanotrophs dominate.</title>
        <authorList>
            <person name="Rissanen A.J."/>
            <person name="Saarenheimo J."/>
            <person name="Tiirola M."/>
            <person name="Peura S."/>
            <person name="Aalto S.L."/>
            <person name="Karvinen A."/>
            <person name="Nykanen H."/>
        </authorList>
    </citation>
    <scope>NUCLEOTIDE SEQUENCE [LARGE SCALE GENOMIC DNA]</scope>
    <source>
        <strain evidence="1">AMbin10</strain>
    </source>
</reference>
<evidence type="ECO:0000313" key="1">
    <source>
        <dbReference type="EMBL" id="PZN77004.1"/>
    </source>
</evidence>
<accession>A0A2W4SWK5</accession>
<dbReference type="AlphaFoldDB" id="A0A2W4SWK5"/>
<protein>
    <submittedName>
        <fullName evidence="1">Uncharacterized protein</fullName>
    </submittedName>
</protein>